<dbReference type="GO" id="GO:0008270">
    <property type="term" value="F:zinc ion binding"/>
    <property type="evidence" value="ECO:0007669"/>
    <property type="project" value="InterPro"/>
</dbReference>
<protein>
    <submittedName>
        <fullName evidence="9">Chaperonin 10-like protein</fullName>
    </submittedName>
</protein>
<dbReference type="CDD" id="cd05285">
    <property type="entry name" value="sorbitol_DH"/>
    <property type="match status" value="1"/>
</dbReference>
<comment type="similarity">
    <text evidence="2 6">Belongs to the zinc-containing alcohol dehydrogenase family.</text>
</comment>
<evidence type="ECO:0000256" key="5">
    <source>
        <dbReference type="ARBA" id="ARBA00023002"/>
    </source>
</evidence>
<dbReference type="PANTHER" id="PTHR43161:SF25">
    <property type="entry name" value="ALCOHOL DEHYDROGENASE, PUTATIVE (AFU_ORTHOLOGUE AFUA_1G14390)-RELATED"/>
    <property type="match status" value="1"/>
</dbReference>
<dbReference type="InterPro" id="IPR013149">
    <property type="entry name" value="ADH-like_C"/>
</dbReference>
<proteinExistence type="inferred from homology"/>
<feature type="domain" description="Alcohol dehydrogenase-like N-terminal" evidence="8">
    <location>
        <begin position="40"/>
        <end position="155"/>
    </location>
</feature>
<dbReference type="InterPro" id="IPR013154">
    <property type="entry name" value="ADH-like_N"/>
</dbReference>
<evidence type="ECO:0000256" key="2">
    <source>
        <dbReference type="ARBA" id="ARBA00008072"/>
    </source>
</evidence>
<dbReference type="PANTHER" id="PTHR43161">
    <property type="entry name" value="SORBITOL DEHYDROGENASE"/>
    <property type="match status" value="1"/>
</dbReference>
<evidence type="ECO:0000259" key="7">
    <source>
        <dbReference type="Pfam" id="PF00107"/>
    </source>
</evidence>
<dbReference type="Pfam" id="PF00107">
    <property type="entry name" value="ADH_zinc_N"/>
    <property type="match status" value="1"/>
</dbReference>
<evidence type="ECO:0000313" key="10">
    <source>
        <dbReference type="Proteomes" id="UP001217417"/>
    </source>
</evidence>
<dbReference type="AlphaFoldDB" id="A0AAD7VUD6"/>
<evidence type="ECO:0000256" key="1">
    <source>
        <dbReference type="ARBA" id="ARBA00001947"/>
    </source>
</evidence>
<dbReference type="Gene3D" id="3.40.50.720">
    <property type="entry name" value="NAD(P)-binding Rossmann-like Domain"/>
    <property type="match status" value="1"/>
</dbReference>
<dbReference type="GO" id="GO:0003939">
    <property type="term" value="F:L-iditol 2-dehydrogenase (NAD+) activity"/>
    <property type="evidence" value="ECO:0007669"/>
    <property type="project" value="TreeGrafter"/>
</dbReference>
<dbReference type="SUPFAM" id="SSF50129">
    <property type="entry name" value="GroES-like"/>
    <property type="match status" value="1"/>
</dbReference>
<keyword evidence="3 6" id="KW-0479">Metal-binding</keyword>
<dbReference type="InterPro" id="IPR002328">
    <property type="entry name" value="ADH_Zn_CS"/>
</dbReference>
<evidence type="ECO:0000256" key="6">
    <source>
        <dbReference type="RuleBase" id="RU361277"/>
    </source>
</evidence>
<dbReference type="InterPro" id="IPR036291">
    <property type="entry name" value="NAD(P)-bd_dom_sf"/>
</dbReference>
<dbReference type="EMBL" id="JARPMG010000003">
    <property type="protein sequence ID" value="KAJ8101709.1"/>
    <property type="molecule type" value="Genomic_DNA"/>
</dbReference>
<evidence type="ECO:0000259" key="8">
    <source>
        <dbReference type="Pfam" id="PF08240"/>
    </source>
</evidence>
<dbReference type="Proteomes" id="UP001217417">
    <property type="component" value="Unassembled WGS sequence"/>
</dbReference>
<dbReference type="GeneID" id="80880765"/>
<dbReference type="SUPFAM" id="SSF51735">
    <property type="entry name" value="NAD(P)-binding Rossmann-fold domains"/>
    <property type="match status" value="1"/>
</dbReference>
<keyword evidence="10" id="KW-1185">Reference proteome</keyword>
<dbReference type="Pfam" id="PF08240">
    <property type="entry name" value="ADH_N"/>
    <property type="match status" value="1"/>
</dbReference>
<comment type="cofactor">
    <cofactor evidence="1 6">
        <name>Zn(2+)</name>
        <dbReference type="ChEBI" id="CHEBI:29105"/>
    </cofactor>
</comment>
<dbReference type="Gene3D" id="3.90.180.10">
    <property type="entry name" value="Medium-chain alcohol dehydrogenases, catalytic domain"/>
    <property type="match status" value="1"/>
</dbReference>
<dbReference type="GO" id="GO:0006062">
    <property type="term" value="P:sorbitol catabolic process"/>
    <property type="evidence" value="ECO:0007669"/>
    <property type="project" value="TreeGrafter"/>
</dbReference>
<sequence>MTKTQTEAITARASEIVAAVLYGKKDMRIETKVIQPPASSELQVIVTETGICGSDLHYYHHGRNGDFALQHPLSLGHESAGVVTAVGSAVSDFKVGDRVALEVGIPCSECKRCKKGRYNLCPAMRFRSSCKTAPHFDGTLVQKVNHPAKWCHKVPAVIKDLSLAALVEPLAVSLQGIKRSEMSPEDEATVLVLGAGAVGLLTAFAAKKRGGAKEVVIADISAQRVSFAVENGFADQGIVLSGSKPADVDNPLSPAIASANFLKEKAGADDGFDVVFECTGVQICVQTSVFAAGAGAKVVLIGMGTPIQTFAIGSAATREVDIIGVFRYAGNYPDALAIVAEDGDTVGKLVTHRMKLQEAVDAFEVASTPVDKDGNLVLKVIITQ</sequence>
<dbReference type="InterPro" id="IPR045306">
    <property type="entry name" value="SDH-like"/>
</dbReference>
<organism evidence="9 10">
    <name type="scientific">Lipomyces tetrasporus</name>
    <dbReference type="NCBI Taxonomy" id="54092"/>
    <lineage>
        <taxon>Eukaryota</taxon>
        <taxon>Fungi</taxon>
        <taxon>Dikarya</taxon>
        <taxon>Ascomycota</taxon>
        <taxon>Saccharomycotina</taxon>
        <taxon>Lipomycetes</taxon>
        <taxon>Lipomycetales</taxon>
        <taxon>Lipomycetaceae</taxon>
        <taxon>Lipomyces</taxon>
    </lineage>
</organism>
<name>A0AAD7VUD6_9ASCO</name>
<reference evidence="9" key="1">
    <citation type="submission" date="2023-03" db="EMBL/GenBank/DDBJ databases">
        <title>Near-Complete genome sequence of Lipomyces tetrasporous NRRL Y-64009, an oleaginous yeast capable of growing on lignocellulosic hydrolysates.</title>
        <authorList>
            <consortium name="Lawrence Berkeley National Laboratory"/>
            <person name="Jagtap S.S."/>
            <person name="Liu J.-J."/>
            <person name="Walukiewicz H.E."/>
            <person name="Pangilinan J."/>
            <person name="Lipzen A."/>
            <person name="Ahrendt S."/>
            <person name="Koriabine M."/>
            <person name="Cobaugh K."/>
            <person name="Salamov A."/>
            <person name="Yoshinaga Y."/>
            <person name="Ng V."/>
            <person name="Daum C."/>
            <person name="Grigoriev I.V."/>
            <person name="Slininger P.J."/>
            <person name="Dien B.S."/>
            <person name="Jin Y.-S."/>
            <person name="Rao C.V."/>
        </authorList>
    </citation>
    <scope>NUCLEOTIDE SEQUENCE</scope>
    <source>
        <strain evidence="9">NRRL Y-64009</strain>
    </source>
</reference>
<evidence type="ECO:0000256" key="4">
    <source>
        <dbReference type="ARBA" id="ARBA00022833"/>
    </source>
</evidence>
<evidence type="ECO:0000256" key="3">
    <source>
        <dbReference type="ARBA" id="ARBA00022723"/>
    </source>
</evidence>
<feature type="domain" description="Alcohol dehydrogenase-like C-terminal" evidence="7">
    <location>
        <begin position="197"/>
        <end position="340"/>
    </location>
</feature>
<gene>
    <name evidence="9" type="ORF">POJ06DRAFT_219773</name>
</gene>
<accession>A0AAD7VUD6</accession>
<keyword evidence="5" id="KW-0560">Oxidoreductase</keyword>
<dbReference type="InterPro" id="IPR011032">
    <property type="entry name" value="GroES-like_sf"/>
</dbReference>
<evidence type="ECO:0000313" key="9">
    <source>
        <dbReference type="EMBL" id="KAJ8101709.1"/>
    </source>
</evidence>
<dbReference type="RefSeq" id="XP_056045159.1">
    <property type="nucleotide sequence ID" value="XM_056185599.1"/>
</dbReference>
<comment type="caution">
    <text evidence="9">The sequence shown here is derived from an EMBL/GenBank/DDBJ whole genome shotgun (WGS) entry which is preliminary data.</text>
</comment>
<dbReference type="PROSITE" id="PS00059">
    <property type="entry name" value="ADH_ZINC"/>
    <property type="match status" value="1"/>
</dbReference>
<keyword evidence="4 6" id="KW-0862">Zinc</keyword>